<proteinExistence type="predicted"/>
<organism evidence="1 2">
    <name type="scientific">Siphonobacter curvatus</name>
    <dbReference type="NCBI Taxonomy" id="2094562"/>
    <lineage>
        <taxon>Bacteria</taxon>
        <taxon>Pseudomonadati</taxon>
        <taxon>Bacteroidota</taxon>
        <taxon>Cytophagia</taxon>
        <taxon>Cytophagales</taxon>
        <taxon>Cytophagaceae</taxon>
        <taxon>Siphonobacter</taxon>
    </lineage>
</organism>
<dbReference type="RefSeq" id="WP_104711604.1">
    <property type="nucleotide sequence ID" value="NZ_PTRA01000001.1"/>
</dbReference>
<dbReference type="EMBL" id="PTRA01000001">
    <property type="protein sequence ID" value="PQA59825.1"/>
    <property type="molecule type" value="Genomic_DNA"/>
</dbReference>
<keyword evidence="2" id="KW-1185">Reference proteome</keyword>
<dbReference type="OrthoDB" id="957110at2"/>
<dbReference type="AlphaFoldDB" id="A0A2S7IQ37"/>
<gene>
    <name evidence="1" type="ORF">C5O19_09445</name>
</gene>
<comment type="caution">
    <text evidence="1">The sequence shown here is derived from an EMBL/GenBank/DDBJ whole genome shotgun (WGS) entry which is preliminary data.</text>
</comment>
<evidence type="ECO:0000313" key="1">
    <source>
        <dbReference type="EMBL" id="PQA59825.1"/>
    </source>
</evidence>
<sequence>MREAKKLYYYIGEGHPVPEPGRYLVNKGKKGPGTVYLITAIVRTKQKRPVEGYTCYTLTLQRLDGLKELVVYEMQAGTCSVWVKGEEAFPCFAFDPNERRPLSKPRS</sequence>
<name>A0A2S7IQ37_9BACT</name>
<evidence type="ECO:0000313" key="2">
    <source>
        <dbReference type="Proteomes" id="UP000239590"/>
    </source>
</evidence>
<protein>
    <submittedName>
        <fullName evidence="1">Uncharacterized protein</fullName>
    </submittedName>
</protein>
<dbReference type="Proteomes" id="UP000239590">
    <property type="component" value="Unassembled WGS sequence"/>
</dbReference>
<accession>A0A2S7IQ37</accession>
<reference evidence="2" key="1">
    <citation type="submission" date="2018-02" db="EMBL/GenBank/DDBJ databases">
        <title>Genome sequencing of Solimonas sp. HR-BB.</title>
        <authorList>
            <person name="Lee Y."/>
            <person name="Jeon C.O."/>
        </authorList>
    </citation>
    <scope>NUCLEOTIDE SEQUENCE [LARGE SCALE GENOMIC DNA]</scope>
    <source>
        <strain evidence="2">HR-U</strain>
    </source>
</reference>